<gene>
    <name evidence="2" type="ORF">PV11_01875</name>
</gene>
<dbReference type="OrthoDB" id="4172364at2759"/>
<reference evidence="2 3" key="1">
    <citation type="submission" date="2015-01" db="EMBL/GenBank/DDBJ databases">
        <title>The Genome Sequence of Exophiala sideris CBS121828.</title>
        <authorList>
            <consortium name="The Broad Institute Genomics Platform"/>
            <person name="Cuomo C."/>
            <person name="de Hoog S."/>
            <person name="Gorbushina A."/>
            <person name="Stielow B."/>
            <person name="Teixiera M."/>
            <person name="Abouelleil A."/>
            <person name="Chapman S.B."/>
            <person name="Priest M."/>
            <person name="Young S.K."/>
            <person name="Wortman J."/>
            <person name="Nusbaum C."/>
            <person name="Birren B."/>
        </authorList>
    </citation>
    <scope>NUCLEOTIDE SEQUENCE [LARGE SCALE GENOMIC DNA]</scope>
    <source>
        <strain evidence="2 3">CBS 121828</strain>
    </source>
</reference>
<evidence type="ECO:0000256" key="1">
    <source>
        <dbReference type="SAM" id="MobiDB-lite"/>
    </source>
</evidence>
<organism evidence="2 3">
    <name type="scientific">Exophiala sideris</name>
    <dbReference type="NCBI Taxonomy" id="1016849"/>
    <lineage>
        <taxon>Eukaryota</taxon>
        <taxon>Fungi</taxon>
        <taxon>Dikarya</taxon>
        <taxon>Ascomycota</taxon>
        <taxon>Pezizomycotina</taxon>
        <taxon>Eurotiomycetes</taxon>
        <taxon>Chaetothyriomycetidae</taxon>
        <taxon>Chaetothyriales</taxon>
        <taxon>Herpotrichiellaceae</taxon>
        <taxon>Exophiala</taxon>
    </lineage>
</organism>
<dbReference type="AlphaFoldDB" id="A0A0D1WBX8"/>
<dbReference type="STRING" id="1016849.A0A0D1WBX8"/>
<evidence type="ECO:0000313" key="3">
    <source>
        <dbReference type="Proteomes" id="UP000053599"/>
    </source>
</evidence>
<sequence length="388" mass="43016">MSSSRDRSCSPSHRVSRRTGVRSDSITGAAPSRSLRLRRDNNITDPSPSLPIPPPKSTAIPRDYLPFCFGAELELILRPKSIAYPDFDAPTRVTRDFNLRLLETIANILSDAGLPCGVYHQGSDDKPDYSQWNATLDGSISKKHIRDGFYPVEIVSPIQLADADASCGFHVHISLSTGSYSDVHLRAMAKAVAFWEPATARCAPPSRQDDIQGFCKSNISQGTMVAAPLARYGPLRGLVYAFDYIDNASRESIVHYVCPDKYRAWNFNPCRPGGHGSIEFRRAPGVTTFQASIHWIAFTIAFIDMAIQHSPVSLAAHVRECTYLPEVYHPDFRTQLLDCAAQLGIADCLDLDTGQRDDPDALHFTMSNAKVIHRLQRVDPRYHSSDNA</sequence>
<accession>A0A0D1WBX8</accession>
<dbReference type="PANTHER" id="PTHR36847">
    <property type="entry name" value="AMIDOLIGASE ENZYME"/>
    <property type="match status" value="1"/>
</dbReference>
<name>A0A0D1WBX8_9EURO</name>
<dbReference type="PANTHER" id="PTHR36847:SF1">
    <property type="entry name" value="AMIDOLIGASE ENZYME"/>
    <property type="match status" value="1"/>
</dbReference>
<dbReference type="Proteomes" id="UP000053599">
    <property type="component" value="Unassembled WGS sequence"/>
</dbReference>
<dbReference type="HOGENOM" id="CLU_711807_0_0_1"/>
<dbReference type="EMBL" id="KN846951">
    <property type="protein sequence ID" value="KIV86255.1"/>
    <property type="molecule type" value="Genomic_DNA"/>
</dbReference>
<proteinExistence type="predicted"/>
<feature type="region of interest" description="Disordered" evidence="1">
    <location>
        <begin position="1"/>
        <end position="57"/>
    </location>
</feature>
<protein>
    <submittedName>
        <fullName evidence="2">Uncharacterized protein</fullName>
    </submittedName>
</protein>
<evidence type="ECO:0000313" key="2">
    <source>
        <dbReference type="EMBL" id="KIV86255.1"/>
    </source>
</evidence>